<feature type="DNA-binding region" description="H-T-H motif" evidence="2">
    <location>
        <begin position="22"/>
        <end position="41"/>
    </location>
</feature>
<accession>A0A0X3TP85</accession>
<dbReference type="STRING" id="1685379.AVO45_13180"/>
<evidence type="ECO:0000256" key="1">
    <source>
        <dbReference type="ARBA" id="ARBA00023125"/>
    </source>
</evidence>
<name>A0A0X3TP85_9RHOB</name>
<dbReference type="PANTHER" id="PTHR30055">
    <property type="entry name" value="HTH-TYPE TRANSCRIPTIONAL REGULATOR RUTR"/>
    <property type="match status" value="1"/>
</dbReference>
<dbReference type="PRINTS" id="PR00455">
    <property type="entry name" value="HTHTETR"/>
</dbReference>
<dbReference type="Pfam" id="PF00440">
    <property type="entry name" value="TetR_N"/>
    <property type="match status" value="1"/>
</dbReference>
<gene>
    <name evidence="4" type="ORF">AVO45_13180</name>
</gene>
<keyword evidence="1 2" id="KW-0238">DNA-binding</keyword>
<dbReference type="Proteomes" id="UP000053791">
    <property type="component" value="Unassembled WGS sequence"/>
</dbReference>
<dbReference type="InterPro" id="IPR036271">
    <property type="entry name" value="Tet_transcr_reg_TetR-rel_C_sf"/>
</dbReference>
<dbReference type="InterPro" id="IPR001647">
    <property type="entry name" value="HTH_TetR"/>
</dbReference>
<protein>
    <recommendedName>
        <fullName evidence="3">HTH tetR-type domain-containing protein</fullName>
    </recommendedName>
</protein>
<sequence>MKAKVIRAAITCLDKLGYAETSFAKIQARAGVSRGAITHHFPTKQALVAATAMELLSNALGPVERRLGAPAGEPAPVHELIMKAWGKVVNSPGGRAMVEILVACRTDPDLYDLLKDQLHDWDRQSRAAIATSYAGTGPEPDDAELLWSMTRNFLRGLVLHDKFVSDPEYIARMVDRFARMMETQLIVAPDKETT</sequence>
<evidence type="ECO:0000313" key="5">
    <source>
        <dbReference type="Proteomes" id="UP000053791"/>
    </source>
</evidence>
<dbReference type="SUPFAM" id="SSF46689">
    <property type="entry name" value="Homeodomain-like"/>
    <property type="match status" value="1"/>
</dbReference>
<proteinExistence type="predicted"/>
<dbReference type="EMBL" id="LQBQ01000036">
    <property type="protein sequence ID" value="KUJ76256.1"/>
    <property type="molecule type" value="Genomic_DNA"/>
</dbReference>
<dbReference type="SUPFAM" id="SSF48498">
    <property type="entry name" value="Tetracyclin repressor-like, C-terminal domain"/>
    <property type="match status" value="1"/>
</dbReference>
<dbReference type="GO" id="GO:0003700">
    <property type="term" value="F:DNA-binding transcription factor activity"/>
    <property type="evidence" value="ECO:0007669"/>
    <property type="project" value="TreeGrafter"/>
</dbReference>
<feature type="domain" description="HTH tetR-type" evidence="3">
    <location>
        <begin position="1"/>
        <end position="59"/>
    </location>
</feature>
<evidence type="ECO:0000259" key="3">
    <source>
        <dbReference type="PROSITE" id="PS50977"/>
    </source>
</evidence>
<evidence type="ECO:0000313" key="4">
    <source>
        <dbReference type="EMBL" id="KUJ76256.1"/>
    </source>
</evidence>
<reference evidence="4 5" key="1">
    <citation type="submission" date="2015-12" db="EMBL/GenBank/DDBJ databases">
        <authorList>
            <person name="Shamseldin A."/>
            <person name="Moawad H."/>
            <person name="Abd El-Rahim W.M."/>
            <person name="Sadowsky M.J."/>
        </authorList>
    </citation>
    <scope>NUCLEOTIDE SEQUENCE [LARGE SCALE GENOMIC DNA]</scope>
    <source>
        <strain evidence="4 5">ZGT118</strain>
    </source>
</reference>
<dbReference type="GO" id="GO:0000976">
    <property type="term" value="F:transcription cis-regulatory region binding"/>
    <property type="evidence" value="ECO:0007669"/>
    <property type="project" value="TreeGrafter"/>
</dbReference>
<dbReference type="PANTHER" id="PTHR30055:SF226">
    <property type="entry name" value="HTH-TYPE TRANSCRIPTIONAL REGULATOR PKSA"/>
    <property type="match status" value="1"/>
</dbReference>
<keyword evidence="5" id="KW-1185">Reference proteome</keyword>
<dbReference type="InterPro" id="IPR050109">
    <property type="entry name" value="HTH-type_TetR-like_transc_reg"/>
</dbReference>
<dbReference type="Gene3D" id="1.10.357.10">
    <property type="entry name" value="Tetracycline Repressor, domain 2"/>
    <property type="match status" value="1"/>
</dbReference>
<dbReference type="AlphaFoldDB" id="A0A0X3TP85"/>
<evidence type="ECO:0000256" key="2">
    <source>
        <dbReference type="PROSITE-ProRule" id="PRU00335"/>
    </source>
</evidence>
<organism evidence="4 5">
    <name type="scientific">Ruegeria marisrubri</name>
    <dbReference type="NCBI Taxonomy" id="1685379"/>
    <lineage>
        <taxon>Bacteria</taxon>
        <taxon>Pseudomonadati</taxon>
        <taxon>Pseudomonadota</taxon>
        <taxon>Alphaproteobacteria</taxon>
        <taxon>Rhodobacterales</taxon>
        <taxon>Roseobacteraceae</taxon>
        <taxon>Ruegeria</taxon>
    </lineage>
</organism>
<dbReference type="InterPro" id="IPR009057">
    <property type="entry name" value="Homeodomain-like_sf"/>
</dbReference>
<comment type="caution">
    <text evidence="4">The sequence shown here is derived from an EMBL/GenBank/DDBJ whole genome shotgun (WGS) entry which is preliminary data.</text>
</comment>
<dbReference type="PROSITE" id="PS50977">
    <property type="entry name" value="HTH_TETR_2"/>
    <property type="match status" value="1"/>
</dbReference>